<evidence type="ECO:0000259" key="1">
    <source>
        <dbReference type="Pfam" id="PF24602"/>
    </source>
</evidence>
<dbReference type="Proteomes" id="UP001432027">
    <property type="component" value="Unassembled WGS sequence"/>
</dbReference>
<keyword evidence="3" id="KW-1185">Reference proteome</keyword>
<dbReference type="InterPro" id="IPR056039">
    <property type="entry name" value="DUF7622"/>
</dbReference>
<protein>
    <recommendedName>
        <fullName evidence="1">DUF7622 domain-containing protein</fullName>
    </recommendedName>
</protein>
<reference evidence="2" key="1">
    <citation type="submission" date="2023-10" db="EMBL/GenBank/DDBJ databases">
        <title>Genome assembly of Pristionchus species.</title>
        <authorList>
            <person name="Yoshida K."/>
            <person name="Sommer R.J."/>
        </authorList>
    </citation>
    <scope>NUCLEOTIDE SEQUENCE</scope>
    <source>
        <strain evidence="2">RS0144</strain>
    </source>
</reference>
<dbReference type="PANTHER" id="PTHR37433:SF5">
    <property type="entry name" value="DUF753 DOMAIN-CONTAINING PROTEIN-RELATED"/>
    <property type="match status" value="1"/>
</dbReference>
<sequence>MFLEITNFQPNCNINIPMFNLPRRGKGACFLKTPETATTTCWGDFCYWGRFHEVDDTRGCVDIAAADANFKLQLGESALDDYYFTICQGNYCNSDVKYENGTIVGPSAIRRFSTSLSI</sequence>
<evidence type="ECO:0000313" key="2">
    <source>
        <dbReference type="EMBL" id="GMS80558.1"/>
    </source>
</evidence>
<name>A0AAV5SED5_9BILA</name>
<organism evidence="2 3">
    <name type="scientific">Pristionchus entomophagus</name>
    <dbReference type="NCBI Taxonomy" id="358040"/>
    <lineage>
        <taxon>Eukaryota</taxon>
        <taxon>Metazoa</taxon>
        <taxon>Ecdysozoa</taxon>
        <taxon>Nematoda</taxon>
        <taxon>Chromadorea</taxon>
        <taxon>Rhabditida</taxon>
        <taxon>Rhabditina</taxon>
        <taxon>Diplogasteromorpha</taxon>
        <taxon>Diplogasteroidea</taxon>
        <taxon>Neodiplogasteridae</taxon>
        <taxon>Pristionchus</taxon>
    </lineage>
</organism>
<comment type="caution">
    <text evidence="2">The sequence shown here is derived from an EMBL/GenBank/DDBJ whole genome shotgun (WGS) entry which is preliminary data.</text>
</comment>
<dbReference type="EMBL" id="BTSX01000001">
    <property type="protein sequence ID" value="GMS80558.1"/>
    <property type="molecule type" value="Genomic_DNA"/>
</dbReference>
<dbReference type="PANTHER" id="PTHR37433">
    <property type="entry name" value="PROTEIN CBG25136-RELATED"/>
    <property type="match status" value="1"/>
</dbReference>
<feature type="non-terminal residue" evidence="2">
    <location>
        <position position="118"/>
    </location>
</feature>
<feature type="domain" description="DUF7622" evidence="1">
    <location>
        <begin position="28"/>
        <end position="97"/>
    </location>
</feature>
<accession>A0AAV5SED5</accession>
<dbReference type="AlphaFoldDB" id="A0AAV5SED5"/>
<gene>
    <name evidence="2" type="ORF">PENTCL1PPCAC_2733</name>
</gene>
<proteinExistence type="predicted"/>
<evidence type="ECO:0000313" key="3">
    <source>
        <dbReference type="Proteomes" id="UP001432027"/>
    </source>
</evidence>
<dbReference type="Pfam" id="PF24602">
    <property type="entry name" value="DUF7622"/>
    <property type="match status" value="1"/>
</dbReference>